<keyword evidence="4" id="KW-1185">Reference proteome</keyword>
<evidence type="ECO:0000313" key="4">
    <source>
        <dbReference type="Proteomes" id="UP000784294"/>
    </source>
</evidence>
<name>A0A3S5FFV9_9PLAT</name>
<dbReference type="EMBL" id="CAAALY010247313">
    <property type="protein sequence ID" value="VEL34268.1"/>
    <property type="molecule type" value="Genomic_DNA"/>
</dbReference>
<dbReference type="Proteomes" id="UP000784294">
    <property type="component" value="Unassembled WGS sequence"/>
</dbReference>
<dbReference type="InterPro" id="IPR000742">
    <property type="entry name" value="EGF"/>
</dbReference>
<dbReference type="AlphaFoldDB" id="A0A3S5FFV9"/>
<dbReference type="PROSITE" id="PS00022">
    <property type="entry name" value="EGF_1"/>
    <property type="match status" value="1"/>
</dbReference>
<accession>A0A3S5FFV9</accession>
<sequence>MGDYSCVCPSPLLWDDANKLCMLVSVCDVGGQVCSQEGTEKCLLSRLDEADCHCKQGYEGSDCSQLIDACEKRINPVSGSA</sequence>
<protein>
    <recommendedName>
        <fullName evidence="1 2">EGF-like domain-containing protein</fullName>
    </recommendedName>
</protein>
<feature type="domain" description="EGF-like" evidence="1 2">
    <location>
        <begin position="52"/>
        <end position="63"/>
    </location>
</feature>
<evidence type="ECO:0000259" key="2">
    <source>
        <dbReference type="PROSITE" id="PS01186"/>
    </source>
</evidence>
<comment type="caution">
    <text evidence="3">The sequence shown here is derived from an EMBL/GenBank/DDBJ whole genome shotgun (WGS) entry which is preliminary data.</text>
</comment>
<reference evidence="3" key="1">
    <citation type="submission" date="2018-11" db="EMBL/GenBank/DDBJ databases">
        <authorList>
            <consortium name="Pathogen Informatics"/>
        </authorList>
    </citation>
    <scope>NUCLEOTIDE SEQUENCE</scope>
</reference>
<evidence type="ECO:0000259" key="1">
    <source>
        <dbReference type="PROSITE" id="PS00022"/>
    </source>
</evidence>
<evidence type="ECO:0000313" key="3">
    <source>
        <dbReference type="EMBL" id="VEL34268.1"/>
    </source>
</evidence>
<organism evidence="3 4">
    <name type="scientific">Protopolystoma xenopodis</name>
    <dbReference type="NCBI Taxonomy" id="117903"/>
    <lineage>
        <taxon>Eukaryota</taxon>
        <taxon>Metazoa</taxon>
        <taxon>Spiralia</taxon>
        <taxon>Lophotrochozoa</taxon>
        <taxon>Platyhelminthes</taxon>
        <taxon>Monogenea</taxon>
        <taxon>Polyopisthocotylea</taxon>
        <taxon>Polystomatidea</taxon>
        <taxon>Polystomatidae</taxon>
        <taxon>Protopolystoma</taxon>
    </lineage>
</organism>
<gene>
    <name evidence="3" type="ORF">PXEA_LOCUS27708</name>
</gene>
<proteinExistence type="predicted"/>
<dbReference type="PROSITE" id="PS01186">
    <property type="entry name" value="EGF_2"/>
    <property type="match status" value="1"/>
</dbReference>
<dbReference type="OrthoDB" id="6228341at2759"/>